<sequence>MERTTCDPLTGRDRAILRAVATGTAELTGGAEPDLLLDGRYCCDQEAAHRLARAGLIAPTAVRPVGQRVAAVVTAAGLRALRAAAPAAA</sequence>
<protein>
    <submittedName>
        <fullName evidence="1">Uncharacterized protein</fullName>
    </submittedName>
</protein>
<organism evidence="1 2">
    <name type="scientific">Pseudonocardia humida</name>
    <dbReference type="NCBI Taxonomy" id="2800819"/>
    <lineage>
        <taxon>Bacteria</taxon>
        <taxon>Bacillati</taxon>
        <taxon>Actinomycetota</taxon>
        <taxon>Actinomycetes</taxon>
        <taxon>Pseudonocardiales</taxon>
        <taxon>Pseudonocardiaceae</taxon>
        <taxon>Pseudonocardia</taxon>
    </lineage>
</organism>
<dbReference type="RefSeq" id="WP_252440259.1">
    <property type="nucleotide sequence ID" value="NZ_JAGSOV010000039.1"/>
</dbReference>
<gene>
    <name evidence="1" type="ORF">KDL28_18175</name>
</gene>
<dbReference type="EMBL" id="JAGSOV010000039">
    <property type="protein sequence ID" value="MCO1656991.1"/>
    <property type="molecule type" value="Genomic_DNA"/>
</dbReference>
<name>A0ABT1A206_9PSEU</name>
<keyword evidence="2" id="KW-1185">Reference proteome</keyword>
<evidence type="ECO:0000313" key="2">
    <source>
        <dbReference type="Proteomes" id="UP001165283"/>
    </source>
</evidence>
<dbReference type="Proteomes" id="UP001165283">
    <property type="component" value="Unassembled WGS sequence"/>
</dbReference>
<accession>A0ABT1A206</accession>
<evidence type="ECO:0000313" key="1">
    <source>
        <dbReference type="EMBL" id="MCO1656991.1"/>
    </source>
</evidence>
<reference evidence="1" key="1">
    <citation type="submission" date="2021-04" db="EMBL/GenBank/DDBJ databases">
        <title>Pseudonocardia sp. nov., isolated from sandy soil of mangrove forest.</title>
        <authorList>
            <person name="Zan Z."/>
            <person name="Huang R."/>
            <person name="Liu W."/>
        </authorList>
    </citation>
    <scope>NUCLEOTIDE SEQUENCE</scope>
    <source>
        <strain evidence="1">S2-4</strain>
    </source>
</reference>
<comment type="caution">
    <text evidence="1">The sequence shown here is derived from an EMBL/GenBank/DDBJ whole genome shotgun (WGS) entry which is preliminary data.</text>
</comment>
<proteinExistence type="predicted"/>